<sequence>MTVQTHEVIVRRFFYEVLRDGKLEVLDEIMAPNCSYADGGKLKHKTRHAFTNYVREARAQFTRVSITIHDMVAEGEKVAIRCTYHLETECNRYALPVMGIFRFRENKIVEIWRNIAARDDTESSS</sequence>
<proteinExistence type="predicted"/>
<dbReference type="Pfam" id="PF12680">
    <property type="entry name" value="SnoaL_2"/>
    <property type="match status" value="1"/>
</dbReference>
<feature type="domain" description="SnoaL-like" evidence="1">
    <location>
        <begin position="10"/>
        <end position="111"/>
    </location>
</feature>
<protein>
    <recommendedName>
        <fullName evidence="1">SnoaL-like domain-containing protein</fullName>
    </recommendedName>
</protein>
<dbReference type="AlphaFoldDB" id="A0A0S8FUY9"/>
<dbReference type="Proteomes" id="UP000051373">
    <property type="component" value="Unassembled WGS sequence"/>
</dbReference>
<evidence type="ECO:0000259" key="1">
    <source>
        <dbReference type="Pfam" id="PF12680"/>
    </source>
</evidence>
<dbReference type="InterPro" id="IPR032710">
    <property type="entry name" value="NTF2-like_dom_sf"/>
</dbReference>
<dbReference type="Gene3D" id="3.10.450.50">
    <property type="match status" value="1"/>
</dbReference>
<comment type="caution">
    <text evidence="2">The sequence shown here is derived from an EMBL/GenBank/DDBJ whole genome shotgun (WGS) entry which is preliminary data.</text>
</comment>
<gene>
    <name evidence="2" type="ORF">AMJ83_01905</name>
</gene>
<dbReference type="STRING" id="1703779.AMJ83_01905"/>
<dbReference type="InterPro" id="IPR037401">
    <property type="entry name" value="SnoaL-like"/>
</dbReference>
<evidence type="ECO:0000313" key="2">
    <source>
        <dbReference type="EMBL" id="KPK64488.1"/>
    </source>
</evidence>
<evidence type="ECO:0000313" key="3">
    <source>
        <dbReference type="Proteomes" id="UP000051373"/>
    </source>
</evidence>
<accession>A0A0S8FUY9</accession>
<dbReference type="EMBL" id="LJUJ01000002">
    <property type="protein sequence ID" value="KPK64488.1"/>
    <property type="molecule type" value="Genomic_DNA"/>
</dbReference>
<organism evidence="2 3">
    <name type="scientific">candidate division WOR_3 bacterium SM23_42</name>
    <dbReference type="NCBI Taxonomy" id="1703779"/>
    <lineage>
        <taxon>Bacteria</taxon>
        <taxon>Bacteria division WOR-3</taxon>
    </lineage>
</organism>
<name>A0A0S8FUY9_UNCW3</name>
<reference evidence="2 3" key="1">
    <citation type="journal article" date="2015" name="Microbiome">
        <title>Genomic resolution of linkages in carbon, nitrogen, and sulfur cycling among widespread estuary sediment bacteria.</title>
        <authorList>
            <person name="Baker B.J."/>
            <person name="Lazar C.S."/>
            <person name="Teske A.P."/>
            <person name="Dick G.J."/>
        </authorList>
    </citation>
    <scope>NUCLEOTIDE SEQUENCE [LARGE SCALE GENOMIC DNA]</scope>
    <source>
        <strain evidence="2">SM23_42</strain>
    </source>
</reference>
<dbReference type="SUPFAM" id="SSF54427">
    <property type="entry name" value="NTF2-like"/>
    <property type="match status" value="1"/>
</dbReference>